<keyword evidence="1" id="KW-1133">Transmembrane helix</keyword>
<evidence type="ECO:0000313" key="2">
    <source>
        <dbReference type="EMBL" id="KKQ90205.1"/>
    </source>
</evidence>
<comment type="caution">
    <text evidence="2">The sequence shown here is derived from an EMBL/GenBank/DDBJ whole genome shotgun (WGS) entry which is preliminary data.</text>
</comment>
<keyword evidence="1" id="KW-0472">Membrane</keyword>
<protein>
    <submittedName>
        <fullName evidence="2">Uncharacterized protein</fullName>
    </submittedName>
</protein>
<sequence>MAKNKIFHVNFIWSILNIGVAFLIWRRAVELDGDIISVNFNLQTYIIGFSILNSILVFAATRAKQQIFGYLINSLTLYILIMIIVEIYLVIG</sequence>
<gene>
    <name evidence="2" type="ORF">UT11_C0011G0002</name>
</gene>
<dbReference type="Proteomes" id="UP000033934">
    <property type="component" value="Unassembled WGS sequence"/>
</dbReference>
<accession>A0A0G0LQF9</accession>
<dbReference type="AlphaFoldDB" id="A0A0G0LQF9"/>
<proteinExistence type="predicted"/>
<evidence type="ECO:0000313" key="3">
    <source>
        <dbReference type="Proteomes" id="UP000033934"/>
    </source>
</evidence>
<name>A0A0G0LQF9_9BACT</name>
<feature type="transmembrane region" description="Helical" evidence="1">
    <location>
        <begin position="70"/>
        <end position="91"/>
    </location>
</feature>
<evidence type="ECO:0000256" key="1">
    <source>
        <dbReference type="SAM" id="Phobius"/>
    </source>
</evidence>
<feature type="transmembrane region" description="Helical" evidence="1">
    <location>
        <begin position="45"/>
        <end position="63"/>
    </location>
</feature>
<reference evidence="2 3" key="1">
    <citation type="journal article" date="2015" name="Nature">
        <title>rRNA introns, odd ribosomes, and small enigmatic genomes across a large radiation of phyla.</title>
        <authorList>
            <person name="Brown C.T."/>
            <person name="Hug L.A."/>
            <person name="Thomas B.C."/>
            <person name="Sharon I."/>
            <person name="Castelle C.J."/>
            <person name="Singh A."/>
            <person name="Wilkins M.J."/>
            <person name="Williams K.H."/>
            <person name="Banfield J.F."/>
        </authorList>
    </citation>
    <scope>NUCLEOTIDE SEQUENCE [LARGE SCALE GENOMIC DNA]</scope>
</reference>
<keyword evidence="1" id="KW-0812">Transmembrane</keyword>
<organism evidence="2 3">
    <name type="scientific">Berkelbacteria bacterium GW2011_GWA2_38_9</name>
    <dbReference type="NCBI Taxonomy" id="1618334"/>
    <lineage>
        <taxon>Bacteria</taxon>
        <taxon>Candidatus Berkelbacteria</taxon>
    </lineage>
</organism>
<dbReference type="EMBL" id="LBVO01000011">
    <property type="protein sequence ID" value="KKQ90205.1"/>
    <property type="molecule type" value="Genomic_DNA"/>
</dbReference>
<feature type="transmembrane region" description="Helical" evidence="1">
    <location>
        <begin position="7"/>
        <end position="25"/>
    </location>
</feature>